<feature type="binding site" evidence="12">
    <location>
        <position position="369"/>
    </location>
    <ligand>
        <name>(2R)-2-phosphoglycerate</name>
        <dbReference type="ChEBI" id="CHEBI:58289"/>
    </ligand>
</feature>
<feature type="active site" description="Proton donor" evidence="12 13">
    <location>
        <position position="206"/>
    </location>
</feature>
<dbReference type="SFLD" id="SFLDG00178">
    <property type="entry name" value="enolase"/>
    <property type="match status" value="1"/>
</dbReference>
<dbReference type="GO" id="GO:0006096">
    <property type="term" value="P:glycolytic process"/>
    <property type="evidence" value="ECO:0007669"/>
    <property type="project" value="UniProtKB-UniRule"/>
</dbReference>
<dbReference type="AlphaFoldDB" id="A0A318TN80"/>
<dbReference type="GO" id="GO:0004634">
    <property type="term" value="F:phosphopyruvate hydratase activity"/>
    <property type="evidence" value="ECO:0007669"/>
    <property type="project" value="UniProtKB-UniRule"/>
</dbReference>
<evidence type="ECO:0000256" key="3">
    <source>
        <dbReference type="ARBA" id="ARBA00012058"/>
    </source>
</evidence>
<proteinExistence type="inferred from homology"/>
<dbReference type="SUPFAM" id="SSF51604">
    <property type="entry name" value="Enolase C-terminal domain-like"/>
    <property type="match status" value="1"/>
</dbReference>
<dbReference type="GO" id="GO:0005576">
    <property type="term" value="C:extracellular region"/>
    <property type="evidence" value="ECO:0007669"/>
    <property type="project" value="UniProtKB-SubCell"/>
</dbReference>
<comment type="function">
    <text evidence="12">Catalyzes the reversible conversion of 2-phosphoglycerate (2-PG) into phosphoenolpyruvate (PEP). It is essential for the degradation of carbohydrates via glycolysis.</text>
</comment>
<feature type="binding site" evidence="12">
    <location>
        <position position="370"/>
    </location>
    <ligand>
        <name>(2R)-2-phosphoglycerate</name>
        <dbReference type="ChEBI" id="CHEBI:58289"/>
    </ligand>
</feature>
<feature type="binding site" evidence="12">
    <location>
        <position position="164"/>
    </location>
    <ligand>
        <name>(2R)-2-phosphoglycerate</name>
        <dbReference type="ChEBI" id="CHEBI:58289"/>
    </ligand>
</feature>
<dbReference type="OrthoDB" id="9804716at2"/>
<keyword evidence="9 12" id="KW-0324">Glycolysis</keyword>
<dbReference type="SUPFAM" id="SSF54826">
    <property type="entry name" value="Enolase N-terminal domain-like"/>
    <property type="match status" value="1"/>
</dbReference>
<dbReference type="EMBL" id="QJTJ01000013">
    <property type="protein sequence ID" value="PYF05943.1"/>
    <property type="molecule type" value="Genomic_DNA"/>
</dbReference>
<feature type="binding site" evidence="14">
    <location>
        <position position="156"/>
    </location>
    <ligand>
        <name>substrate</name>
    </ligand>
</feature>
<dbReference type="InterPro" id="IPR020811">
    <property type="entry name" value="Enolase_N"/>
</dbReference>
<feature type="domain" description="Enolase N-terminal" evidence="17">
    <location>
        <begin position="4"/>
        <end position="135"/>
    </location>
</feature>
<keyword evidence="7 12" id="KW-0479">Metal-binding</keyword>
<dbReference type="PANTHER" id="PTHR11902:SF1">
    <property type="entry name" value="ENOLASE"/>
    <property type="match status" value="1"/>
</dbReference>
<evidence type="ECO:0000256" key="14">
    <source>
        <dbReference type="PIRSR" id="PIRSR001400-2"/>
    </source>
</evidence>
<evidence type="ECO:0000313" key="19">
    <source>
        <dbReference type="Proteomes" id="UP000247416"/>
    </source>
</evidence>
<protein>
    <recommendedName>
        <fullName evidence="4 12">Enolase</fullName>
        <ecNumber evidence="3 12">4.2.1.11</ecNumber>
    </recommendedName>
    <alternativeName>
        <fullName evidence="12">2-phospho-D-glycerate hydro-lyase</fullName>
    </alternativeName>
    <alternativeName>
        <fullName evidence="12">2-phosphoglycerate dehydratase</fullName>
    </alternativeName>
</protein>
<comment type="catalytic activity">
    <reaction evidence="11">
        <text>(2R)-2-phosphoglycerate = phosphoenolpyruvate + H2O</text>
        <dbReference type="Rhea" id="RHEA:10164"/>
        <dbReference type="ChEBI" id="CHEBI:15377"/>
        <dbReference type="ChEBI" id="CHEBI:58289"/>
        <dbReference type="ChEBI" id="CHEBI:58702"/>
        <dbReference type="EC" id="4.2.1.11"/>
    </reaction>
    <physiologicalReaction direction="left-to-right" evidence="11">
        <dbReference type="Rhea" id="RHEA:10165"/>
    </physiologicalReaction>
</comment>
<evidence type="ECO:0000256" key="11">
    <source>
        <dbReference type="ARBA" id="ARBA00048951"/>
    </source>
</evidence>
<dbReference type="NCBIfam" id="TIGR01060">
    <property type="entry name" value="eno"/>
    <property type="match status" value="1"/>
</dbReference>
<feature type="binding site" evidence="14">
    <location>
        <position position="315"/>
    </location>
    <ligand>
        <name>substrate</name>
    </ligand>
</feature>
<evidence type="ECO:0000256" key="13">
    <source>
        <dbReference type="PIRSR" id="PIRSR001400-1"/>
    </source>
</evidence>
<feature type="binding site" evidence="12 15">
    <location>
        <position position="243"/>
    </location>
    <ligand>
        <name>Mg(2+)</name>
        <dbReference type="ChEBI" id="CHEBI:18420"/>
    </ligand>
</feature>
<dbReference type="SFLD" id="SFLDS00001">
    <property type="entry name" value="Enolase"/>
    <property type="match status" value="1"/>
</dbReference>
<organism evidence="18 19">
    <name type="scientific">Ureibacillus chungkukjangi</name>
    <dbReference type="NCBI Taxonomy" id="1202712"/>
    <lineage>
        <taxon>Bacteria</taxon>
        <taxon>Bacillati</taxon>
        <taxon>Bacillota</taxon>
        <taxon>Bacilli</taxon>
        <taxon>Bacillales</taxon>
        <taxon>Caryophanaceae</taxon>
        <taxon>Ureibacillus</taxon>
    </lineage>
</organism>
<gene>
    <name evidence="12" type="primary">eno</name>
    <name evidence="18" type="ORF">BJ095_11317</name>
</gene>
<evidence type="ECO:0000256" key="9">
    <source>
        <dbReference type="ARBA" id="ARBA00023152"/>
    </source>
</evidence>
<dbReference type="PRINTS" id="PR00148">
    <property type="entry name" value="ENOLASE"/>
</dbReference>
<dbReference type="FunFam" id="3.20.20.120:FF:000001">
    <property type="entry name" value="Enolase"/>
    <property type="match status" value="1"/>
</dbReference>
<evidence type="ECO:0000259" key="16">
    <source>
        <dbReference type="SMART" id="SM01192"/>
    </source>
</evidence>
<dbReference type="GO" id="GO:0009986">
    <property type="term" value="C:cell surface"/>
    <property type="evidence" value="ECO:0007669"/>
    <property type="project" value="UniProtKB-SubCell"/>
</dbReference>
<keyword evidence="6 12" id="KW-0964">Secreted</keyword>
<evidence type="ECO:0000313" key="18">
    <source>
        <dbReference type="EMBL" id="PYF05943.1"/>
    </source>
</evidence>
<evidence type="ECO:0000256" key="10">
    <source>
        <dbReference type="ARBA" id="ARBA00023239"/>
    </source>
</evidence>
<feature type="domain" description="Enolase C-terminal TIM barrel" evidence="16">
    <location>
        <begin position="140"/>
        <end position="428"/>
    </location>
</feature>
<dbReference type="InterPro" id="IPR036849">
    <property type="entry name" value="Enolase-like_C_sf"/>
</dbReference>
<keyword evidence="8 12" id="KW-0460">Magnesium</keyword>
<dbReference type="Proteomes" id="UP000247416">
    <property type="component" value="Unassembled WGS sequence"/>
</dbReference>
<keyword evidence="10 12" id="KW-0456">Lyase</keyword>
<dbReference type="SMART" id="SM01193">
    <property type="entry name" value="Enolase_N"/>
    <property type="match status" value="1"/>
</dbReference>
<evidence type="ECO:0000256" key="12">
    <source>
        <dbReference type="HAMAP-Rule" id="MF_00318"/>
    </source>
</evidence>
<feature type="binding site" evidence="12">
    <location>
        <position position="391"/>
    </location>
    <ligand>
        <name>(2R)-2-phosphoglycerate</name>
        <dbReference type="ChEBI" id="CHEBI:58289"/>
    </ligand>
</feature>
<accession>A0A318TN80</accession>
<dbReference type="InterPro" id="IPR000941">
    <property type="entry name" value="Enolase"/>
</dbReference>
<dbReference type="PIRSF" id="PIRSF001400">
    <property type="entry name" value="Enolase"/>
    <property type="match status" value="1"/>
</dbReference>
<comment type="caution">
    <text evidence="18">The sequence shown here is derived from an EMBL/GenBank/DDBJ whole genome shotgun (WGS) entry which is preliminary data.</text>
</comment>
<feature type="active site" description="Proton acceptor" evidence="12 13">
    <location>
        <position position="340"/>
    </location>
</feature>
<feature type="binding site" evidence="14">
    <location>
        <position position="288"/>
    </location>
    <ligand>
        <name>substrate</name>
    </ligand>
</feature>
<name>A0A318TN80_9BACL</name>
<sequence>MPFITQVYAREVLDSRGNPTVEVEVFTESGAFGRAIVPSGASTGEYEAVELRDGDKSRYLGKGVLTAVENVNTIIAEELEGNYSVLDQVVIDRALIELDGTENKGKLGANAILGVSLAVAHAAADYLDIPLYQYLGGVNAKQLPVPMMNILNGGAHADNNVDIQEFMVMPVGAESFRHALRIGAEIFHSLKAVLKEKGYNTAVGDEGGFAPNLGSNEEAITVILEAIEKAGYKPGEEVQLAMDVASSELFNKEDRKYHLDGEGVVKTSEEMVAWYEELTSKYPIISIEDGLDENDWDGHKLLTERIGNRVQLVGDDLFVTNTNKLSQGIEQGVGNSILIKVNQIGTLTETFDAIEMAKRAGYTAVISHRSGESEDATIADIAVATNAGQIKTGAPSRTDRVAKYNQLLRIEDQLAQTSQYLGLKTFYNLR</sequence>
<evidence type="ECO:0000256" key="7">
    <source>
        <dbReference type="ARBA" id="ARBA00022723"/>
    </source>
</evidence>
<evidence type="ECO:0000259" key="17">
    <source>
        <dbReference type="SMART" id="SM01193"/>
    </source>
</evidence>
<dbReference type="SMART" id="SM01192">
    <property type="entry name" value="Enolase_C"/>
    <property type="match status" value="1"/>
</dbReference>
<dbReference type="GO" id="GO:0000287">
    <property type="term" value="F:magnesium ion binding"/>
    <property type="evidence" value="ECO:0007669"/>
    <property type="project" value="UniProtKB-UniRule"/>
</dbReference>
<dbReference type="HAMAP" id="MF_00318">
    <property type="entry name" value="Enolase"/>
    <property type="match status" value="1"/>
</dbReference>
<evidence type="ECO:0000256" key="1">
    <source>
        <dbReference type="ARBA" id="ARBA00005031"/>
    </source>
</evidence>
<dbReference type="Pfam" id="PF00113">
    <property type="entry name" value="Enolase_C"/>
    <property type="match status" value="1"/>
</dbReference>
<comment type="cofactor">
    <cofactor evidence="15">
        <name>Mg(2+)</name>
        <dbReference type="ChEBI" id="CHEBI:18420"/>
    </cofactor>
    <text evidence="15">Mg(2+) is required for catalysis and for stabilizing the dimer.</text>
</comment>
<comment type="cofactor">
    <cofactor evidence="12">
        <name>Mg(2+)</name>
        <dbReference type="ChEBI" id="CHEBI:18420"/>
    </cofactor>
    <text evidence="12">Binds a second Mg(2+) ion via substrate during catalysis.</text>
</comment>
<dbReference type="InterPro" id="IPR020810">
    <property type="entry name" value="Enolase_C"/>
</dbReference>
<evidence type="ECO:0000256" key="4">
    <source>
        <dbReference type="ARBA" id="ARBA00017068"/>
    </source>
</evidence>
<evidence type="ECO:0000256" key="15">
    <source>
        <dbReference type="PIRSR" id="PIRSR001400-3"/>
    </source>
</evidence>
<feature type="binding site" evidence="14">
    <location>
        <position position="165"/>
    </location>
    <ligand>
        <name>substrate</name>
    </ligand>
</feature>
<dbReference type="Pfam" id="PF03952">
    <property type="entry name" value="Enolase_N"/>
    <property type="match status" value="1"/>
</dbReference>
<dbReference type="FunFam" id="3.30.390.10:FF:000001">
    <property type="entry name" value="Enolase"/>
    <property type="match status" value="1"/>
</dbReference>
<dbReference type="PANTHER" id="PTHR11902">
    <property type="entry name" value="ENOLASE"/>
    <property type="match status" value="1"/>
</dbReference>
<comment type="subcellular location">
    <subcellularLocation>
        <location evidence="12">Cytoplasm</location>
    </subcellularLocation>
    <subcellularLocation>
        <location evidence="12">Secreted</location>
    </subcellularLocation>
    <subcellularLocation>
        <location evidence="12">Cell surface</location>
    </subcellularLocation>
    <text evidence="12">Fractions of enolase are present in both the cytoplasm and on the cell surface.</text>
</comment>
<evidence type="ECO:0000256" key="2">
    <source>
        <dbReference type="ARBA" id="ARBA00009604"/>
    </source>
</evidence>
<comment type="similarity">
    <text evidence="2 12">Belongs to the enolase family.</text>
</comment>
<feature type="binding site" evidence="12 15">
    <location>
        <position position="315"/>
    </location>
    <ligand>
        <name>Mg(2+)</name>
        <dbReference type="ChEBI" id="CHEBI:18420"/>
    </ligand>
</feature>
<dbReference type="GO" id="GO:0000015">
    <property type="term" value="C:phosphopyruvate hydratase complex"/>
    <property type="evidence" value="ECO:0007669"/>
    <property type="project" value="InterPro"/>
</dbReference>
<keyword evidence="19" id="KW-1185">Reference proteome</keyword>
<dbReference type="UniPathway" id="UPA00109">
    <property type="reaction ID" value="UER00187"/>
</dbReference>
<evidence type="ECO:0000256" key="8">
    <source>
        <dbReference type="ARBA" id="ARBA00022842"/>
    </source>
</evidence>
<keyword evidence="5 12" id="KW-0963">Cytoplasm</keyword>
<dbReference type="Gene3D" id="3.20.20.120">
    <property type="entry name" value="Enolase-like C-terminal domain"/>
    <property type="match status" value="1"/>
</dbReference>
<feature type="binding site" evidence="14">
    <location>
        <position position="391"/>
    </location>
    <ligand>
        <name>substrate</name>
    </ligand>
</feature>
<dbReference type="SFLD" id="SFLDF00002">
    <property type="entry name" value="enolase"/>
    <property type="match status" value="1"/>
</dbReference>
<dbReference type="Gene3D" id="3.30.390.10">
    <property type="entry name" value="Enolase-like, N-terminal domain"/>
    <property type="match status" value="1"/>
</dbReference>
<evidence type="ECO:0000256" key="6">
    <source>
        <dbReference type="ARBA" id="ARBA00022525"/>
    </source>
</evidence>
<dbReference type="EC" id="4.2.1.11" evidence="3 12"/>
<dbReference type="RefSeq" id="WP_107933636.1">
    <property type="nucleotide sequence ID" value="NZ_CP085009.1"/>
</dbReference>
<dbReference type="InterPro" id="IPR020809">
    <property type="entry name" value="Enolase_CS"/>
</dbReference>
<comment type="pathway">
    <text evidence="1 12">Carbohydrate degradation; glycolysis; pyruvate from D-glyceraldehyde 3-phosphate: step 4/5.</text>
</comment>
<reference evidence="18 19" key="1">
    <citation type="submission" date="2018-06" db="EMBL/GenBank/DDBJ databases">
        <title>Genomic Encyclopedia of Archaeal and Bacterial Type Strains, Phase II (KMG-II): from individual species to whole genera.</title>
        <authorList>
            <person name="Goeker M."/>
        </authorList>
    </citation>
    <scope>NUCLEOTIDE SEQUENCE [LARGE SCALE GENOMIC DNA]</scope>
    <source>
        <strain evidence="18 19">KACC 16626</strain>
    </source>
</reference>
<evidence type="ECO:0000256" key="5">
    <source>
        <dbReference type="ARBA" id="ARBA00022490"/>
    </source>
</evidence>
<feature type="binding site" evidence="12 15">
    <location>
        <position position="288"/>
    </location>
    <ligand>
        <name>Mg(2+)</name>
        <dbReference type="ChEBI" id="CHEBI:18420"/>
    </ligand>
</feature>
<dbReference type="InterPro" id="IPR029017">
    <property type="entry name" value="Enolase-like_N"/>
</dbReference>
<feature type="binding site" evidence="14">
    <location>
        <begin position="367"/>
        <end position="370"/>
    </location>
    <ligand>
        <name>substrate</name>
    </ligand>
</feature>
<dbReference type="CDD" id="cd03313">
    <property type="entry name" value="enolase"/>
    <property type="match status" value="1"/>
</dbReference>
<feature type="binding site" evidence="12">
    <location>
        <position position="340"/>
    </location>
    <ligand>
        <name>(2R)-2-phosphoglycerate</name>
        <dbReference type="ChEBI" id="CHEBI:58289"/>
    </ligand>
</feature>
<dbReference type="PROSITE" id="PS00164">
    <property type="entry name" value="ENOLASE"/>
    <property type="match status" value="1"/>
</dbReference>